<feature type="region of interest" description="Disordered" evidence="1">
    <location>
        <begin position="1"/>
        <end position="33"/>
    </location>
</feature>
<protein>
    <submittedName>
        <fullName evidence="2">Uncharacterized protein</fullName>
    </submittedName>
</protein>
<evidence type="ECO:0000313" key="2">
    <source>
        <dbReference type="EMBL" id="MPN32022.1"/>
    </source>
</evidence>
<organism evidence="2">
    <name type="scientific">bioreactor metagenome</name>
    <dbReference type="NCBI Taxonomy" id="1076179"/>
    <lineage>
        <taxon>unclassified sequences</taxon>
        <taxon>metagenomes</taxon>
        <taxon>ecological metagenomes</taxon>
    </lineage>
</organism>
<evidence type="ECO:0000256" key="1">
    <source>
        <dbReference type="SAM" id="MobiDB-lite"/>
    </source>
</evidence>
<accession>A0A645H130</accession>
<comment type="caution">
    <text evidence="2">The sequence shown here is derived from an EMBL/GenBank/DDBJ whole genome shotgun (WGS) entry which is preliminary data.</text>
</comment>
<dbReference type="EMBL" id="VSSQ01083806">
    <property type="protein sequence ID" value="MPN32022.1"/>
    <property type="molecule type" value="Genomic_DNA"/>
</dbReference>
<proteinExistence type="predicted"/>
<reference evidence="2" key="1">
    <citation type="submission" date="2019-08" db="EMBL/GenBank/DDBJ databases">
        <authorList>
            <person name="Kucharzyk K."/>
            <person name="Murdoch R.W."/>
            <person name="Higgins S."/>
            <person name="Loffler F."/>
        </authorList>
    </citation>
    <scope>NUCLEOTIDE SEQUENCE</scope>
</reference>
<gene>
    <name evidence="2" type="ORF">SDC9_179497</name>
</gene>
<name>A0A645H130_9ZZZZ</name>
<dbReference type="AlphaFoldDB" id="A0A645H130"/>
<sequence>MQDAGTPLAPLPRRVEQNRTGDQYQELKNQDPGRIAFLDSAVEHRRSVEKQYQE</sequence>